<evidence type="ECO:0000313" key="2">
    <source>
        <dbReference type="EMBL" id="KAF5327304.1"/>
    </source>
</evidence>
<protein>
    <recommendedName>
        <fullName evidence="4">F-box domain-containing protein</fullName>
    </recommendedName>
</protein>
<dbReference type="Gene3D" id="3.80.10.10">
    <property type="entry name" value="Ribonuclease Inhibitor"/>
    <property type="match status" value="1"/>
</dbReference>
<evidence type="ECO:0000313" key="3">
    <source>
        <dbReference type="Proteomes" id="UP000567179"/>
    </source>
</evidence>
<evidence type="ECO:0008006" key="4">
    <source>
        <dbReference type="Google" id="ProtNLM"/>
    </source>
</evidence>
<dbReference type="AlphaFoldDB" id="A0A8H5BPT6"/>
<proteinExistence type="predicted"/>
<accession>A0A8H5BPT6</accession>
<keyword evidence="3" id="KW-1185">Reference proteome</keyword>
<reference evidence="2 3" key="1">
    <citation type="journal article" date="2020" name="ISME J.">
        <title>Uncovering the hidden diversity of litter-decomposition mechanisms in mushroom-forming fungi.</title>
        <authorList>
            <person name="Floudas D."/>
            <person name="Bentzer J."/>
            <person name="Ahren D."/>
            <person name="Johansson T."/>
            <person name="Persson P."/>
            <person name="Tunlid A."/>
        </authorList>
    </citation>
    <scope>NUCLEOTIDE SEQUENCE [LARGE SCALE GENOMIC DNA]</scope>
    <source>
        <strain evidence="2 3">CBS 101986</strain>
    </source>
</reference>
<dbReference type="OrthoDB" id="3039255at2759"/>
<sequence>MVDIPYDVWKHVTDFLPSDDVKNLLTINHALFNIAMDERYKSSLFGSLFHPSTLLSLRRLSDPQVANRVRVFKFIPGHLFRLLKEGEESASLQASAPSSTPGSTSLGSHSSEQPSGSNRSRRRHVIRGATSSTQRFGLSTSGTTGRSMGSIIKQPPIAPDQALEQLTIVMANLTSLITLQVEIRGEEHYYMADSKALIFDFTWPAIASSLRNLELRIPMEDMVLVLPDHKETALTRLESLYLRIIRASLSTAEQPIILDILLPFLTAHRASLRSLTLDIAEQTDLSVFLLTAHLPHLREFKLKIPLASPTDRRFTALQSFFRSHRTQLTAFDIELLATFTHQFADQTFFDQDHFTTYRPKLQHLSITTPSHSASMKAYILQFRWTLVSLRVHNSHRWSLELLRTLVEAFLPTGTLKRLDVAVFEFSPELLVALAINLPNLDVLSLDIESVIPQGTTYSTSEAQDVPQFCHVMGDVVFSQWQLKTLITTPLHVVHAVRALYKKAVVRSLPNVTNFSGMGRKAYLETPVFI</sequence>
<gene>
    <name evidence="2" type="ORF">D9619_004489</name>
</gene>
<dbReference type="SUPFAM" id="SSF52047">
    <property type="entry name" value="RNI-like"/>
    <property type="match status" value="1"/>
</dbReference>
<dbReference type="Proteomes" id="UP000567179">
    <property type="component" value="Unassembled WGS sequence"/>
</dbReference>
<dbReference type="InterPro" id="IPR032675">
    <property type="entry name" value="LRR_dom_sf"/>
</dbReference>
<evidence type="ECO:0000256" key="1">
    <source>
        <dbReference type="SAM" id="MobiDB-lite"/>
    </source>
</evidence>
<dbReference type="EMBL" id="JAACJJ010000014">
    <property type="protein sequence ID" value="KAF5327304.1"/>
    <property type="molecule type" value="Genomic_DNA"/>
</dbReference>
<feature type="compositionally biased region" description="Low complexity" evidence="1">
    <location>
        <begin position="94"/>
        <end position="111"/>
    </location>
</feature>
<feature type="region of interest" description="Disordered" evidence="1">
    <location>
        <begin position="91"/>
        <end position="128"/>
    </location>
</feature>
<comment type="caution">
    <text evidence="2">The sequence shown here is derived from an EMBL/GenBank/DDBJ whole genome shotgun (WGS) entry which is preliminary data.</text>
</comment>
<organism evidence="2 3">
    <name type="scientific">Psilocybe cf. subviscida</name>
    <dbReference type="NCBI Taxonomy" id="2480587"/>
    <lineage>
        <taxon>Eukaryota</taxon>
        <taxon>Fungi</taxon>
        <taxon>Dikarya</taxon>
        <taxon>Basidiomycota</taxon>
        <taxon>Agaricomycotina</taxon>
        <taxon>Agaricomycetes</taxon>
        <taxon>Agaricomycetidae</taxon>
        <taxon>Agaricales</taxon>
        <taxon>Agaricineae</taxon>
        <taxon>Strophariaceae</taxon>
        <taxon>Psilocybe</taxon>
    </lineage>
</organism>
<name>A0A8H5BPT6_9AGAR</name>